<dbReference type="PANTHER" id="PTHR43791:SF6">
    <property type="entry name" value="TRANSPORTER, PUTATIVE (AFU_ORTHOLOGUE AFUA_1G16690)-RELATED"/>
    <property type="match status" value="1"/>
</dbReference>
<accession>A0A0K6FSX2</accession>
<feature type="transmembrane region" description="Helical" evidence="6">
    <location>
        <begin position="6"/>
        <end position="27"/>
    </location>
</feature>
<dbReference type="InterPro" id="IPR036259">
    <property type="entry name" value="MFS_trans_sf"/>
</dbReference>
<evidence type="ECO:0000256" key="4">
    <source>
        <dbReference type="ARBA" id="ARBA00022989"/>
    </source>
</evidence>
<dbReference type="EMBL" id="CYGV01000746">
    <property type="protein sequence ID" value="CUA69298.1"/>
    <property type="molecule type" value="Genomic_DNA"/>
</dbReference>
<dbReference type="GO" id="GO:0016020">
    <property type="term" value="C:membrane"/>
    <property type="evidence" value="ECO:0007669"/>
    <property type="project" value="UniProtKB-SubCell"/>
</dbReference>
<dbReference type="PANTHER" id="PTHR43791">
    <property type="entry name" value="PERMEASE-RELATED"/>
    <property type="match status" value="1"/>
</dbReference>
<evidence type="ECO:0000256" key="3">
    <source>
        <dbReference type="ARBA" id="ARBA00022692"/>
    </source>
</evidence>
<name>A0A0K6FSX2_9AGAM</name>
<evidence type="ECO:0000313" key="7">
    <source>
        <dbReference type="EMBL" id="CUA69298.1"/>
    </source>
</evidence>
<keyword evidence="2" id="KW-0813">Transport</keyword>
<protein>
    <recommendedName>
        <fullName evidence="9">Major facilitator superfamily (MFS) profile domain-containing protein</fullName>
    </recommendedName>
</protein>
<evidence type="ECO:0000256" key="2">
    <source>
        <dbReference type="ARBA" id="ARBA00022448"/>
    </source>
</evidence>
<sequence>MNTAARYISLFLMAQAYAGLIVLLSWVSNSIPRPPAKRAVALAFINAFSQLGNVAGSYVWPKNWGPTYRKSYIICIACFGLAIVMAFFLRQHLIQLNKRLDRGEIIEGVGERTEAVREAAELEGVPVEELRTRRQAFRFLY</sequence>
<feature type="transmembrane region" description="Helical" evidence="6">
    <location>
        <begin position="71"/>
        <end position="89"/>
    </location>
</feature>
<keyword evidence="3 6" id="KW-0812">Transmembrane</keyword>
<comment type="subcellular location">
    <subcellularLocation>
        <location evidence="1">Membrane</location>
        <topology evidence="1">Multi-pass membrane protein</topology>
    </subcellularLocation>
</comment>
<keyword evidence="8" id="KW-1185">Reference proteome</keyword>
<proteinExistence type="predicted"/>
<keyword evidence="5 6" id="KW-0472">Membrane</keyword>
<dbReference type="GO" id="GO:0022857">
    <property type="term" value="F:transmembrane transporter activity"/>
    <property type="evidence" value="ECO:0007669"/>
    <property type="project" value="TreeGrafter"/>
</dbReference>
<gene>
    <name evidence="7" type="ORF">RSOLAG22IIIB_08424</name>
</gene>
<evidence type="ECO:0000256" key="5">
    <source>
        <dbReference type="ARBA" id="ARBA00023136"/>
    </source>
</evidence>
<dbReference type="SUPFAM" id="SSF103473">
    <property type="entry name" value="MFS general substrate transporter"/>
    <property type="match status" value="1"/>
</dbReference>
<evidence type="ECO:0000313" key="8">
    <source>
        <dbReference type="Proteomes" id="UP000044841"/>
    </source>
</evidence>
<organism evidence="7 8">
    <name type="scientific">Rhizoctonia solani</name>
    <dbReference type="NCBI Taxonomy" id="456999"/>
    <lineage>
        <taxon>Eukaryota</taxon>
        <taxon>Fungi</taxon>
        <taxon>Dikarya</taxon>
        <taxon>Basidiomycota</taxon>
        <taxon>Agaricomycotina</taxon>
        <taxon>Agaricomycetes</taxon>
        <taxon>Cantharellales</taxon>
        <taxon>Ceratobasidiaceae</taxon>
        <taxon>Rhizoctonia</taxon>
    </lineage>
</organism>
<dbReference type="Proteomes" id="UP000044841">
    <property type="component" value="Unassembled WGS sequence"/>
</dbReference>
<evidence type="ECO:0000256" key="6">
    <source>
        <dbReference type="SAM" id="Phobius"/>
    </source>
</evidence>
<feature type="transmembrane region" description="Helical" evidence="6">
    <location>
        <begin position="39"/>
        <end position="59"/>
    </location>
</feature>
<dbReference type="Gene3D" id="1.20.1250.20">
    <property type="entry name" value="MFS general substrate transporter like domains"/>
    <property type="match status" value="1"/>
</dbReference>
<keyword evidence="4 6" id="KW-1133">Transmembrane helix</keyword>
<evidence type="ECO:0000256" key="1">
    <source>
        <dbReference type="ARBA" id="ARBA00004141"/>
    </source>
</evidence>
<evidence type="ECO:0008006" key="9">
    <source>
        <dbReference type="Google" id="ProtNLM"/>
    </source>
</evidence>
<reference evidence="7 8" key="1">
    <citation type="submission" date="2015-07" db="EMBL/GenBank/DDBJ databases">
        <authorList>
            <person name="Noorani M."/>
        </authorList>
    </citation>
    <scope>NUCLEOTIDE SEQUENCE [LARGE SCALE GENOMIC DNA]</scope>
    <source>
        <strain evidence="7">BBA 69670</strain>
    </source>
</reference>
<dbReference type="AlphaFoldDB" id="A0A0K6FSX2"/>